<organism evidence="8 9">
    <name type="scientific">Acanthocheilonema viteae</name>
    <name type="common">Filarial nematode worm</name>
    <name type="synonym">Dipetalonema viteae</name>
    <dbReference type="NCBI Taxonomy" id="6277"/>
    <lineage>
        <taxon>Eukaryota</taxon>
        <taxon>Metazoa</taxon>
        <taxon>Ecdysozoa</taxon>
        <taxon>Nematoda</taxon>
        <taxon>Chromadorea</taxon>
        <taxon>Rhabditida</taxon>
        <taxon>Spirurina</taxon>
        <taxon>Spiruromorpha</taxon>
        <taxon>Filarioidea</taxon>
        <taxon>Onchocercidae</taxon>
        <taxon>Acanthocheilonema</taxon>
    </lineage>
</organism>
<sequence>MHDSATKLRTHIMHISSHIYRTLCSQLSKALVSGSEWPDKDELLDVLYWGRQLLALIIGIFWGFIPLHGFLAIVLYIIISTAVGQFYTTNFQKVDEDSLGGFWELAKEGFGSAFATFMVSWIGVYSASHFN</sequence>
<evidence type="ECO:0000313" key="8">
    <source>
        <dbReference type="EMBL" id="VBB29354.1"/>
    </source>
</evidence>
<dbReference type="Proteomes" id="UP000276991">
    <property type="component" value="Unassembled WGS sequence"/>
</dbReference>
<evidence type="ECO:0000256" key="7">
    <source>
        <dbReference type="SAM" id="Phobius"/>
    </source>
</evidence>
<evidence type="ECO:0000256" key="4">
    <source>
        <dbReference type="ARBA" id="ARBA00022824"/>
    </source>
</evidence>
<name>A0A498SCM5_ACAVI</name>
<keyword evidence="9" id="KW-1185">Reference proteome</keyword>
<keyword evidence="6 7" id="KW-0472">Membrane</keyword>
<dbReference type="InterPro" id="IPR010742">
    <property type="entry name" value="RCAF1"/>
</dbReference>
<evidence type="ECO:0000256" key="1">
    <source>
        <dbReference type="ARBA" id="ARBA00004477"/>
    </source>
</evidence>
<evidence type="ECO:0000256" key="6">
    <source>
        <dbReference type="ARBA" id="ARBA00023136"/>
    </source>
</evidence>
<evidence type="ECO:0000256" key="2">
    <source>
        <dbReference type="ARBA" id="ARBA00009436"/>
    </source>
</evidence>
<dbReference type="EMBL" id="UPTC01000591">
    <property type="protein sequence ID" value="VBB29354.1"/>
    <property type="molecule type" value="Genomic_DNA"/>
</dbReference>
<dbReference type="PANTHER" id="PTHR12906:SF0">
    <property type="entry name" value="GEL COMPLEX SUBUNIT OPTI"/>
    <property type="match status" value="1"/>
</dbReference>
<protein>
    <recommendedName>
        <fullName evidence="10">Rab5-interacting protein</fullName>
    </recommendedName>
</protein>
<evidence type="ECO:0008006" key="10">
    <source>
        <dbReference type="Google" id="ProtNLM"/>
    </source>
</evidence>
<dbReference type="Pfam" id="PF07019">
    <property type="entry name" value="EMC6"/>
    <property type="match status" value="1"/>
</dbReference>
<comment type="subcellular location">
    <subcellularLocation>
        <location evidence="1">Endoplasmic reticulum membrane</location>
        <topology evidence="1">Multi-pass membrane protein</topology>
    </subcellularLocation>
</comment>
<dbReference type="PANTHER" id="PTHR12906">
    <property type="entry name" value="PROTEIN C20ORF24 RAB5-INTERACTING PROTEIN"/>
    <property type="match status" value="1"/>
</dbReference>
<keyword evidence="5 7" id="KW-1133">Transmembrane helix</keyword>
<dbReference type="GO" id="GO:0097250">
    <property type="term" value="P:mitochondrial respirasome assembly"/>
    <property type="evidence" value="ECO:0007669"/>
    <property type="project" value="InterPro"/>
</dbReference>
<dbReference type="AlphaFoldDB" id="A0A498SCM5"/>
<comment type="similarity">
    <text evidence="2">Belongs to the EMC6 family.</text>
</comment>
<reference evidence="8 9" key="1">
    <citation type="submission" date="2018-08" db="EMBL/GenBank/DDBJ databases">
        <authorList>
            <person name="Laetsch R D."/>
            <person name="Stevens L."/>
            <person name="Kumar S."/>
            <person name="Blaxter L. M."/>
        </authorList>
    </citation>
    <scope>NUCLEOTIDE SEQUENCE [LARGE SCALE GENOMIC DNA]</scope>
</reference>
<feature type="transmembrane region" description="Helical" evidence="7">
    <location>
        <begin position="53"/>
        <end position="79"/>
    </location>
</feature>
<evidence type="ECO:0000256" key="5">
    <source>
        <dbReference type="ARBA" id="ARBA00022989"/>
    </source>
</evidence>
<keyword evidence="4" id="KW-0256">Endoplasmic reticulum</keyword>
<dbReference type="OrthoDB" id="286395at2759"/>
<feature type="transmembrane region" description="Helical" evidence="7">
    <location>
        <begin position="109"/>
        <end position="127"/>
    </location>
</feature>
<accession>A0A498SCM5</accession>
<gene>
    <name evidence="8" type="ORF">NAV_LOCUS4157</name>
</gene>
<dbReference type="GO" id="GO:0005789">
    <property type="term" value="C:endoplasmic reticulum membrane"/>
    <property type="evidence" value="ECO:0007669"/>
    <property type="project" value="UniProtKB-SubCell"/>
</dbReference>
<keyword evidence="3 7" id="KW-0812">Transmembrane</keyword>
<evidence type="ECO:0000256" key="3">
    <source>
        <dbReference type="ARBA" id="ARBA00022692"/>
    </source>
</evidence>
<dbReference type="GO" id="GO:0005739">
    <property type="term" value="C:mitochondrion"/>
    <property type="evidence" value="ECO:0007669"/>
    <property type="project" value="GOC"/>
</dbReference>
<dbReference type="InterPro" id="IPR029008">
    <property type="entry name" value="EMC6-like"/>
</dbReference>
<evidence type="ECO:0000313" key="9">
    <source>
        <dbReference type="Proteomes" id="UP000276991"/>
    </source>
</evidence>
<dbReference type="STRING" id="6277.A0A498SCM5"/>
<proteinExistence type="inferred from homology"/>